<proteinExistence type="predicted"/>
<evidence type="ECO:0000313" key="2">
    <source>
        <dbReference type="Proteomes" id="UP000558488"/>
    </source>
</evidence>
<dbReference type="EMBL" id="JACAGB010000001">
    <property type="protein sequence ID" value="KAF6392708.1"/>
    <property type="molecule type" value="Genomic_DNA"/>
</dbReference>
<accession>A0A7J8B1X5</accession>
<name>A0A7J8B1X5_PIPKU</name>
<comment type="caution">
    <text evidence="1">The sequence shown here is derived from an EMBL/GenBank/DDBJ whole genome shotgun (WGS) entry which is preliminary data.</text>
</comment>
<reference evidence="1 2" key="1">
    <citation type="journal article" date="2020" name="Nature">
        <title>Six reference-quality genomes reveal evolution of bat adaptations.</title>
        <authorList>
            <person name="Jebb D."/>
            <person name="Huang Z."/>
            <person name="Pippel M."/>
            <person name="Hughes G.M."/>
            <person name="Lavrichenko K."/>
            <person name="Devanna P."/>
            <person name="Winkler S."/>
            <person name="Jermiin L.S."/>
            <person name="Skirmuntt E.C."/>
            <person name="Katzourakis A."/>
            <person name="Burkitt-Gray L."/>
            <person name="Ray D.A."/>
            <person name="Sullivan K.A.M."/>
            <person name="Roscito J.G."/>
            <person name="Kirilenko B.M."/>
            <person name="Davalos L.M."/>
            <person name="Corthals A.P."/>
            <person name="Power M.L."/>
            <person name="Jones G."/>
            <person name="Ransome R.D."/>
            <person name="Dechmann D.K.N."/>
            <person name="Locatelli A.G."/>
            <person name="Puechmaille S.J."/>
            <person name="Fedrigo O."/>
            <person name="Jarvis E.D."/>
            <person name="Hiller M."/>
            <person name="Vernes S.C."/>
            <person name="Myers E.W."/>
            <person name="Teeling E.C."/>
        </authorList>
    </citation>
    <scope>NUCLEOTIDE SEQUENCE [LARGE SCALE GENOMIC DNA]</scope>
    <source>
        <strain evidence="1">MPipKuh1</strain>
        <tissue evidence="1">Flight muscle</tissue>
    </source>
</reference>
<sequence>MVHTDHLRVDAQHRSCRAPVTWQQQFSGDTPQTREERDRFLEGLHDSTCSCVLGCCWGTVSPESGSLHTCIYIPYPVRLQLCRVPAFTPGPLGGCQRAGFSLTPAGQTEGSHLLEGPAHSADIL</sequence>
<organism evidence="1 2">
    <name type="scientific">Pipistrellus kuhlii</name>
    <name type="common">Kuhl's pipistrelle</name>
    <dbReference type="NCBI Taxonomy" id="59472"/>
    <lineage>
        <taxon>Eukaryota</taxon>
        <taxon>Metazoa</taxon>
        <taxon>Chordata</taxon>
        <taxon>Craniata</taxon>
        <taxon>Vertebrata</taxon>
        <taxon>Euteleostomi</taxon>
        <taxon>Mammalia</taxon>
        <taxon>Eutheria</taxon>
        <taxon>Laurasiatheria</taxon>
        <taxon>Chiroptera</taxon>
        <taxon>Yangochiroptera</taxon>
        <taxon>Vespertilionidae</taxon>
        <taxon>Pipistrellus</taxon>
    </lineage>
</organism>
<gene>
    <name evidence="1" type="ORF">mPipKuh1_007886</name>
</gene>
<keyword evidence="2" id="KW-1185">Reference proteome</keyword>
<protein>
    <submittedName>
        <fullName evidence="1">Uncharacterized protein</fullName>
    </submittedName>
</protein>
<evidence type="ECO:0000313" key="1">
    <source>
        <dbReference type="EMBL" id="KAF6392708.1"/>
    </source>
</evidence>
<dbReference type="Proteomes" id="UP000558488">
    <property type="component" value="Unassembled WGS sequence"/>
</dbReference>
<dbReference type="AlphaFoldDB" id="A0A7J8B1X5"/>